<dbReference type="PANTHER" id="PTHR47840:SF1">
    <property type="entry name" value="ZN(II)2CYS6 TRANSCRIPTION FACTOR (EUROFUNG)"/>
    <property type="match status" value="1"/>
</dbReference>
<comment type="caution">
    <text evidence="7">The sequence shown here is derived from an EMBL/GenBank/DDBJ whole genome shotgun (WGS) entry which is preliminary data.</text>
</comment>
<evidence type="ECO:0000313" key="7">
    <source>
        <dbReference type="EMBL" id="RTE73490.1"/>
    </source>
</evidence>
<dbReference type="PROSITE" id="PS50048">
    <property type="entry name" value="ZN2_CY6_FUNGAL_2"/>
    <property type="match status" value="1"/>
</dbReference>
<dbReference type="EMBL" id="MIKF01000260">
    <property type="protein sequence ID" value="RTE73490.1"/>
    <property type="molecule type" value="Genomic_DNA"/>
</dbReference>
<sequence length="782" mass="86027">MTGQPSRPARRSRAVEDHQPLPKRRKIRKGTTSCWECKRRKTKCHFSSPTSEVCVGCQQRETPCVTQEYEEDSSKTQGHHAIGAEPLDHNKNNGLEDRLERVEALLQRLVDTGVTFSSPGIGHHNADPARPSQSIEEDVGDIFSTFPGALKKGAGYNQSHSHGSHAGFGGYGPGRTVRDPVEIEPSNYESISRKLYAALPSQHDADLIIAAGNTAPFLQFLCRPYEDIFRGEMLPASSLSAFPNSKSHPVLIARTLLYLAHGIQNLHPSSLDSTQLDLSCPLATVMQRFMGTACRLVTSNDEMLESLEGLECLILEGVFHINAGNLRRAWLVFRRAISLAQLTGLNRGGDADLTILDPTTMASPSFMWHRIVSQDRYLALMLGLPPGTPDDCLGSLEDLTLNECPMGYLERIHCIIMSRITASRGSKSDSPASVDLRSIDLTLEKAARGMPPDWWQPPIKSPSDGEPLEDVLRIMFHITHFSLLIYLQLPHMLLGGENTQSSNGSTCVNASRELLNRYIRFRCMDSIAFCCTSIDFSAFTACLTLLLAHLRRWQNDNGVEDGLAHQRLSDRAMVQETIELMIELGQECGDTVLEKTTGIVSNLARIEADAAKMAGLYGGFSGASNRCAPNRSLRLMIPSFGIVSITRDGIIPSSSVANSKSESHSQKNHTREHPQQLSAPSAQPFQDGESRTLGASGVGFDMNMLEVPSLQNLGSQEGHALQLDQFQSQRGLAETSTANKSDFSFYFDQGMDEWPFEAAISLPECTDEQHDIFSGFLGSFSM</sequence>
<dbReference type="CDD" id="cd12148">
    <property type="entry name" value="fungal_TF_MHR"/>
    <property type="match status" value="1"/>
</dbReference>
<name>A0A430LCR8_9HYPO</name>
<dbReference type="CDD" id="cd00067">
    <property type="entry name" value="GAL4"/>
    <property type="match status" value="1"/>
</dbReference>
<gene>
    <name evidence="7" type="ORF">BHE90_012073</name>
</gene>
<dbReference type="GO" id="GO:0003677">
    <property type="term" value="F:DNA binding"/>
    <property type="evidence" value="ECO:0007669"/>
    <property type="project" value="InterPro"/>
</dbReference>
<dbReference type="SMART" id="SM00906">
    <property type="entry name" value="Fungal_trans"/>
    <property type="match status" value="1"/>
</dbReference>
<dbReference type="Gene3D" id="4.10.240.10">
    <property type="entry name" value="Zn(2)-C6 fungal-type DNA-binding domain"/>
    <property type="match status" value="1"/>
</dbReference>
<evidence type="ECO:0000256" key="4">
    <source>
        <dbReference type="ARBA" id="ARBA00023242"/>
    </source>
</evidence>
<keyword evidence="2" id="KW-0805">Transcription regulation</keyword>
<evidence type="ECO:0000313" key="8">
    <source>
        <dbReference type="Proteomes" id="UP000287124"/>
    </source>
</evidence>
<dbReference type="GO" id="GO:0000981">
    <property type="term" value="F:DNA-binding transcription factor activity, RNA polymerase II-specific"/>
    <property type="evidence" value="ECO:0007669"/>
    <property type="project" value="InterPro"/>
</dbReference>
<proteinExistence type="predicted"/>
<dbReference type="GO" id="GO:0006351">
    <property type="term" value="P:DNA-templated transcription"/>
    <property type="evidence" value="ECO:0007669"/>
    <property type="project" value="InterPro"/>
</dbReference>
<evidence type="ECO:0000256" key="1">
    <source>
        <dbReference type="ARBA" id="ARBA00022723"/>
    </source>
</evidence>
<keyword evidence="1" id="KW-0479">Metal-binding</keyword>
<feature type="region of interest" description="Disordered" evidence="5">
    <location>
        <begin position="654"/>
        <end position="693"/>
    </location>
</feature>
<dbReference type="InterPro" id="IPR007219">
    <property type="entry name" value="XnlR_reg_dom"/>
</dbReference>
<dbReference type="GO" id="GO:0008270">
    <property type="term" value="F:zinc ion binding"/>
    <property type="evidence" value="ECO:0007669"/>
    <property type="project" value="InterPro"/>
</dbReference>
<organism evidence="7 8">
    <name type="scientific">Fusarium euwallaceae</name>
    <dbReference type="NCBI Taxonomy" id="1147111"/>
    <lineage>
        <taxon>Eukaryota</taxon>
        <taxon>Fungi</taxon>
        <taxon>Dikarya</taxon>
        <taxon>Ascomycota</taxon>
        <taxon>Pezizomycotina</taxon>
        <taxon>Sordariomycetes</taxon>
        <taxon>Hypocreomycetidae</taxon>
        <taxon>Hypocreales</taxon>
        <taxon>Nectriaceae</taxon>
        <taxon>Fusarium</taxon>
        <taxon>Fusarium solani species complex</taxon>
    </lineage>
</organism>
<protein>
    <recommendedName>
        <fullName evidence="6">Zn(2)-C6 fungal-type domain-containing protein</fullName>
    </recommendedName>
</protein>
<dbReference type="Proteomes" id="UP000287124">
    <property type="component" value="Unassembled WGS sequence"/>
</dbReference>
<dbReference type="PANTHER" id="PTHR47840">
    <property type="entry name" value="ZN(II)2CYS6 TRANSCRIPTION FACTOR (EUROFUNG)-RELATED"/>
    <property type="match status" value="1"/>
</dbReference>
<feature type="compositionally biased region" description="Basic and acidic residues" evidence="5">
    <location>
        <begin position="661"/>
        <end position="674"/>
    </location>
</feature>
<evidence type="ECO:0000256" key="2">
    <source>
        <dbReference type="ARBA" id="ARBA00023015"/>
    </source>
</evidence>
<feature type="region of interest" description="Disordered" evidence="5">
    <location>
        <begin position="154"/>
        <end position="180"/>
    </location>
</feature>
<feature type="region of interest" description="Disordered" evidence="5">
    <location>
        <begin position="1"/>
        <end position="27"/>
    </location>
</feature>
<dbReference type="SMART" id="SM00066">
    <property type="entry name" value="GAL4"/>
    <property type="match status" value="1"/>
</dbReference>
<dbReference type="InterPro" id="IPR036864">
    <property type="entry name" value="Zn2-C6_fun-type_DNA-bd_sf"/>
</dbReference>
<reference evidence="7 8" key="1">
    <citation type="submission" date="2017-06" db="EMBL/GenBank/DDBJ databases">
        <title>Comparative genomic analysis of Ambrosia Fusariam Clade fungi.</title>
        <authorList>
            <person name="Stajich J.E."/>
            <person name="Carrillo J."/>
            <person name="Kijimoto T."/>
            <person name="Eskalen A."/>
            <person name="O'Donnell K."/>
            <person name="Kasson M."/>
        </authorList>
    </citation>
    <scope>NUCLEOTIDE SEQUENCE [LARGE SCALE GENOMIC DNA]</scope>
    <source>
        <strain evidence="7 8">UCR1854</strain>
    </source>
</reference>
<evidence type="ECO:0000256" key="5">
    <source>
        <dbReference type="SAM" id="MobiDB-lite"/>
    </source>
</evidence>
<keyword evidence="8" id="KW-1185">Reference proteome</keyword>
<feature type="domain" description="Zn(2)-C6 fungal-type" evidence="6">
    <location>
        <begin position="33"/>
        <end position="66"/>
    </location>
</feature>
<dbReference type="SUPFAM" id="SSF57701">
    <property type="entry name" value="Zn2/Cys6 DNA-binding domain"/>
    <property type="match status" value="1"/>
</dbReference>
<accession>A0A430LCR8</accession>
<evidence type="ECO:0000259" key="6">
    <source>
        <dbReference type="PROSITE" id="PS50048"/>
    </source>
</evidence>
<keyword evidence="4" id="KW-0539">Nucleus</keyword>
<dbReference type="AlphaFoldDB" id="A0A430LCR8"/>
<dbReference type="PROSITE" id="PS00463">
    <property type="entry name" value="ZN2_CY6_FUNGAL_1"/>
    <property type="match status" value="1"/>
</dbReference>
<dbReference type="InterPro" id="IPR001138">
    <property type="entry name" value="Zn2Cys6_DnaBD"/>
</dbReference>
<keyword evidence="3" id="KW-0804">Transcription</keyword>
<feature type="compositionally biased region" description="Polar residues" evidence="5">
    <location>
        <begin position="675"/>
        <end position="684"/>
    </location>
</feature>
<evidence type="ECO:0000256" key="3">
    <source>
        <dbReference type="ARBA" id="ARBA00023163"/>
    </source>
</evidence>
<dbReference type="Pfam" id="PF00172">
    <property type="entry name" value="Zn_clus"/>
    <property type="match status" value="1"/>
</dbReference>